<dbReference type="Proteomes" id="UP001465668">
    <property type="component" value="Unassembled WGS sequence"/>
</dbReference>
<sequence length="672" mass="75245">MFSRGVSLTLEDSQNSILEIEHYNAQKVWDFIEDAHAKVLTEWGGYLERRKQGGGPELFATVEAAKAWLVQQAPVKFVDGAWLAHIHKITTPFALRTVTKDVWQVFSEELGDGDLSKHHVYLYQKLLENIGCTLPEGHSADFIHARHWDGVDNHDAWEAAVGQLLISLFPHEFLPEILGFNMHYELVTLDTMRAAHELRTLGINPYYFLIHIAIDNADSGHTAMATHTVTRYLDMVRETEGETALEQAWKRVQVGYMLSQTLGHTLSRDKEEQSASTIKNPGFTNPNIPLDPLSARVIDIFRAKASTSQRFHCQSRARIGTHTLSEWLDPSIWKHPNLQHQVELLTALSQAKPWIFPGASSKSLLVRELLWEGRMFGAFTHNEVAALSAWIDALGPENMTSLYWRFTRREPVSSKDVVGELTDPSCHHPFVLPNDTAETGIGGLATGNTDFDLAFEPWEKQQQPLSSDPLKAHMPDVVALWFAHLGLLENTVNIPSRTACPLYGHILRLLRAQTGFAVEMHIIAGMDEMKRQSCPNLVDIGLELIQRAEWTSATTAKSPSCLKDVFVITARQGQNDVSAGLADDMLRWSARPTANLGLLLGLSLAFLQLKQAVRSAQGLLSQESVLVLEAIVGREKGCLDECVAELRRTDEMQYKNLVRGYLFGIKTLESIL</sequence>
<name>A0ABR2XR80_9PEZI</name>
<dbReference type="Pfam" id="PF14518">
    <property type="entry name" value="Haem_oxygenas_2"/>
    <property type="match status" value="1"/>
</dbReference>
<dbReference type="InterPro" id="IPR016084">
    <property type="entry name" value="Haem_Oase-like_multi-hlx"/>
</dbReference>
<proteinExistence type="predicted"/>
<evidence type="ECO:0000313" key="1">
    <source>
        <dbReference type="EMBL" id="KAK9776125.1"/>
    </source>
</evidence>
<dbReference type="EMBL" id="JARVKM010000030">
    <property type="protein sequence ID" value="KAK9776125.1"/>
    <property type="molecule type" value="Genomic_DNA"/>
</dbReference>
<reference evidence="1 2" key="1">
    <citation type="submission" date="2024-02" db="EMBL/GenBank/DDBJ databases">
        <title>First draft genome assembly of two strains of Seiridium cardinale.</title>
        <authorList>
            <person name="Emiliani G."/>
            <person name="Scali E."/>
        </authorList>
    </citation>
    <scope>NUCLEOTIDE SEQUENCE [LARGE SCALE GENOMIC DNA]</scope>
    <source>
        <strain evidence="1 2">BM-138-000479</strain>
    </source>
</reference>
<protein>
    <submittedName>
        <fullName evidence="1">Heme oxygenase-like protein</fullName>
    </submittedName>
</protein>
<keyword evidence="2" id="KW-1185">Reference proteome</keyword>
<evidence type="ECO:0000313" key="2">
    <source>
        <dbReference type="Proteomes" id="UP001465668"/>
    </source>
</evidence>
<accession>A0ABR2XR80</accession>
<dbReference type="SMART" id="SM01236">
    <property type="entry name" value="Haem_oxygenase_2"/>
    <property type="match status" value="1"/>
</dbReference>
<dbReference type="Gene3D" id="1.20.910.10">
    <property type="entry name" value="Heme oxygenase-like"/>
    <property type="match status" value="1"/>
</dbReference>
<organism evidence="1 2">
    <name type="scientific">Seiridium cardinale</name>
    <dbReference type="NCBI Taxonomy" id="138064"/>
    <lineage>
        <taxon>Eukaryota</taxon>
        <taxon>Fungi</taxon>
        <taxon>Dikarya</taxon>
        <taxon>Ascomycota</taxon>
        <taxon>Pezizomycotina</taxon>
        <taxon>Sordariomycetes</taxon>
        <taxon>Xylariomycetidae</taxon>
        <taxon>Amphisphaeriales</taxon>
        <taxon>Sporocadaceae</taxon>
        <taxon>Seiridium</taxon>
    </lineage>
</organism>
<gene>
    <name evidence="1" type="ORF">SCAR479_07345</name>
</gene>
<comment type="caution">
    <text evidence="1">The sequence shown here is derived from an EMBL/GenBank/DDBJ whole genome shotgun (WGS) entry which is preliminary data.</text>
</comment>